<proteinExistence type="predicted"/>
<evidence type="ECO:0000313" key="1">
    <source>
        <dbReference type="EMBL" id="KAF5202727.1"/>
    </source>
</evidence>
<sequence length="108" mass="13041">MHTCQNNWYLFDNAMHGALNAWKRILDMLASMRQRRKVVSHGHSRGNLQVYYLMNANQTKEEDWELYAIRDFPLFQTLKPTLILFRRVGYWWFLKLNLVMGDIINFCI</sequence>
<dbReference type="Proteomes" id="UP000554482">
    <property type="component" value="Unassembled WGS sequence"/>
</dbReference>
<keyword evidence="2" id="KW-1185">Reference proteome</keyword>
<protein>
    <submittedName>
        <fullName evidence="1">Uncharacterized protein</fullName>
    </submittedName>
</protein>
<comment type="caution">
    <text evidence="1">The sequence shown here is derived from an EMBL/GenBank/DDBJ whole genome shotgun (WGS) entry which is preliminary data.</text>
</comment>
<dbReference type="AlphaFoldDB" id="A0A7J6X0Z8"/>
<organism evidence="1 2">
    <name type="scientific">Thalictrum thalictroides</name>
    <name type="common">Rue-anemone</name>
    <name type="synonym">Anemone thalictroides</name>
    <dbReference type="NCBI Taxonomy" id="46969"/>
    <lineage>
        <taxon>Eukaryota</taxon>
        <taxon>Viridiplantae</taxon>
        <taxon>Streptophyta</taxon>
        <taxon>Embryophyta</taxon>
        <taxon>Tracheophyta</taxon>
        <taxon>Spermatophyta</taxon>
        <taxon>Magnoliopsida</taxon>
        <taxon>Ranunculales</taxon>
        <taxon>Ranunculaceae</taxon>
        <taxon>Thalictroideae</taxon>
        <taxon>Thalictrum</taxon>
    </lineage>
</organism>
<name>A0A7J6X0Z8_THATH</name>
<dbReference type="EMBL" id="JABWDY010007714">
    <property type="protein sequence ID" value="KAF5202727.1"/>
    <property type="molecule type" value="Genomic_DNA"/>
</dbReference>
<accession>A0A7J6X0Z8</accession>
<reference evidence="1 2" key="1">
    <citation type="submission" date="2020-06" db="EMBL/GenBank/DDBJ databases">
        <title>Transcriptomic and genomic resources for Thalictrum thalictroides and T. hernandezii: Facilitating candidate gene discovery in an emerging model plant lineage.</title>
        <authorList>
            <person name="Arias T."/>
            <person name="Riano-Pachon D.M."/>
            <person name="Di Stilio V.S."/>
        </authorList>
    </citation>
    <scope>NUCLEOTIDE SEQUENCE [LARGE SCALE GENOMIC DNA]</scope>
    <source>
        <strain evidence="2">cv. WT478/WT964</strain>
        <tissue evidence="1">Leaves</tissue>
    </source>
</reference>
<evidence type="ECO:0000313" key="2">
    <source>
        <dbReference type="Proteomes" id="UP000554482"/>
    </source>
</evidence>
<gene>
    <name evidence="1" type="ORF">FRX31_007685</name>
</gene>